<evidence type="ECO:0000313" key="2">
    <source>
        <dbReference type="EMBL" id="GLK07778.1"/>
    </source>
</evidence>
<reference evidence="2" key="2">
    <citation type="submission" date="2023-01" db="EMBL/GenBank/DDBJ databases">
        <authorList>
            <person name="Sun Q."/>
            <person name="Evtushenko L."/>
        </authorList>
    </citation>
    <scope>NUCLEOTIDE SEQUENCE</scope>
    <source>
        <strain evidence="2">VKM Ac-2007</strain>
    </source>
</reference>
<organism evidence="2 3">
    <name type="scientific">Streptosporangium carneum</name>
    <dbReference type="NCBI Taxonomy" id="47481"/>
    <lineage>
        <taxon>Bacteria</taxon>
        <taxon>Bacillati</taxon>
        <taxon>Actinomycetota</taxon>
        <taxon>Actinomycetes</taxon>
        <taxon>Streptosporangiales</taxon>
        <taxon>Streptosporangiaceae</taxon>
        <taxon>Streptosporangium</taxon>
    </lineage>
</organism>
<dbReference type="EMBL" id="BSEV01000001">
    <property type="protein sequence ID" value="GLK07778.1"/>
    <property type="molecule type" value="Genomic_DNA"/>
</dbReference>
<dbReference type="RefSeq" id="WP_271216280.1">
    <property type="nucleotide sequence ID" value="NZ_BAAAVD010000033.1"/>
</dbReference>
<feature type="signal peptide" evidence="1">
    <location>
        <begin position="1"/>
        <end position="27"/>
    </location>
</feature>
<keyword evidence="1" id="KW-0732">Signal</keyword>
<reference evidence="2" key="1">
    <citation type="journal article" date="2014" name="Int. J. Syst. Evol. Microbiol.">
        <title>Complete genome sequence of Corynebacterium casei LMG S-19264T (=DSM 44701T), isolated from a smear-ripened cheese.</title>
        <authorList>
            <consortium name="US DOE Joint Genome Institute (JGI-PGF)"/>
            <person name="Walter F."/>
            <person name="Albersmeier A."/>
            <person name="Kalinowski J."/>
            <person name="Ruckert C."/>
        </authorList>
    </citation>
    <scope>NUCLEOTIDE SEQUENCE</scope>
    <source>
        <strain evidence="2">VKM Ac-2007</strain>
    </source>
</reference>
<evidence type="ECO:0000313" key="3">
    <source>
        <dbReference type="Proteomes" id="UP001143474"/>
    </source>
</evidence>
<comment type="caution">
    <text evidence="2">The sequence shown here is derived from an EMBL/GenBank/DDBJ whole genome shotgun (WGS) entry which is preliminary data.</text>
</comment>
<protein>
    <submittedName>
        <fullName evidence="2">Uncharacterized protein</fullName>
    </submittedName>
</protein>
<name>A0A9W6HY76_9ACTN</name>
<gene>
    <name evidence="2" type="ORF">GCM10017600_11830</name>
</gene>
<feature type="chain" id="PRO_5040890156" evidence="1">
    <location>
        <begin position="28"/>
        <end position="103"/>
    </location>
</feature>
<proteinExistence type="predicted"/>
<keyword evidence="3" id="KW-1185">Reference proteome</keyword>
<accession>A0A9W6HY76</accession>
<dbReference type="AlphaFoldDB" id="A0A9W6HY76"/>
<evidence type="ECO:0000256" key="1">
    <source>
        <dbReference type="SAM" id="SignalP"/>
    </source>
</evidence>
<dbReference type="Proteomes" id="UP001143474">
    <property type="component" value="Unassembled WGS sequence"/>
</dbReference>
<sequence>MRLAIRFAVASTLAAGILGVTSMPSSAATGTLTLSNPPSGPSYVHVNPPRGCITGAGFNAVTNNTNAPVTVYADAFCQGFSLVVTPGTTPTPVGPRLSVSIPF</sequence>